<dbReference type="STRING" id="48269.A0A183LNK8"/>
<organism evidence="2 3">
    <name type="scientific">Schistosoma margrebowiei</name>
    <dbReference type="NCBI Taxonomy" id="48269"/>
    <lineage>
        <taxon>Eukaryota</taxon>
        <taxon>Metazoa</taxon>
        <taxon>Spiralia</taxon>
        <taxon>Lophotrochozoa</taxon>
        <taxon>Platyhelminthes</taxon>
        <taxon>Trematoda</taxon>
        <taxon>Digenea</taxon>
        <taxon>Strigeidida</taxon>
        <taxon>Schistosomatoidea</taxon>
        <taxon>Schistosomatidae</taxon>
        <taxon>Schistosoma</taxon>
    </lineage>
</organism>
<dbReference type="Proteomes" id="UP000277204">
    <property type="component" value="Unassembled WGS sequence"/>
</dbReference>
<sequence>MPLPASLIGTSTLGIPPGLTNTNTLMSYYGSNLPYMSKKVFSPTFNSGYPSYNSLSPHTNNVNDNNTGPRRGNIFPIATSPISNSLEVTSTSLSINNELSSQTDSHSTQPSQSQQQPPMQHSIITTPHFSNNSVSFLPDLSSGPLMQRAAAAAAAVAVAGICQAHTTISLSNTPQHLQQRTENASDEQNNYSIQQSNNYRVNFSPTPSYRYFKSQNICEQLKQTISSIEPNINISSNDLFVNEIENQKLLQLSHGHQHNHQLNQNVTVDEACEFPKQKTSDQTQLNTLFPYSKNNFNNNNAQFFIPSFSSEYRSSLNSSLITSTSTVASNTGTNVHATLSPINSPYINTTNDTSTSTGQLEYEAVNTNGNTNESNNAPLDNEHNSRVYHNQISGLIQLNENNSSSNIPRFLPNIETEDTSVVDETQSNLKNVPISTMNTTFTNIYSHLENSGGSTSSEWCRTTRDEFQNLHSNQHSNGGTIDSVLRYRM</sequence>
<dbReference type="EMBL" id="UZAI01001852">
    <property type="protein sequence ID" value="VDO65867.1"/>
    <property type="molecule type" value="Genomic_DNA"/>
</dbReference>
<evidence type="ECO:0000256" key="1">
    <source>
        <dbReference type="SAM" id="MobiDB-lite"/>
    </source>
</evidence>
<evidence type="ECO:0000313" key="3">
    <source>
        <dbReference type="Proteomes" id="UP000277204"/>
    </source>
</evidence>
<reference evidence="2 3" key="1">
    <citation type="submission" date="2018-11" db="EMBL/GenBank/DDBJ databases">
        <authorList>
            <consortium name="Pathogen Informatics"/>
        </authorList>
    </citation>
    <scope>NUCLEOTIDE SEQUENCE [LARGE SCALE GENOMIC DNA]</scope>
    <source>
        <strain evidence="2 3">Zambia</strain>
    </source>
</reference>
<dbReference type="AlphaFoldDB" id="A0A183LNK8"/>
<feature type="region of interest" description="Disordered" evidence="1">
    <location>
        <begin position="56"/>
        <end position="78"/>
    </location>
</feature>
<accession>A0A183LNK8</accession>
<gene>
    <name evidence="2" type="ORF">SMRZ_LOCUS5383</name>
</gene>
<name>A0A183LNK8_9TREM</name>
<protein>
    <submittedName>
        <fullName evidence="2">Uncharacterized protein</fullName>
    </submittedName>
</protein>
<feature type="compositionally biased region" description="Low complexity" evidence="1">
    <location>
        <begin position="100"/>
        <end position="122"/>
    </location>
</feature>
<proteinExistence type="predicted"/>
<feature type="region of interest" description="Disordered" evidence="1">
    <location>
        <begin position="99"/>
        <end position="126"/>
    </location>
</feature>
<keyword evidence="3" id="KW-1185">Reference proteome</keyword>
<evidence type="ECO:0000313" key="2">
    <source>
        <dbReference type="EMBL" id="VDO65867.1"/>
    </source>
</evidence>
<feature type="compositionally biased region" description="Polar residues" evidence="1">
    <location>
        <begin position="56"/>
        <end position="68"/>
    </location>
</feature>